<dbReference type="KEGG" id="asip:AQUSIP_24380"/>
<accession>A0A5E4PL28</accession>
<dbReference type="EMBL" id="LR699120">
    <property type="protein sequence ID" value="VVC77111.1"/>
    <property type="molecule type" value="Genomic_DNA"/>
</dbReference>
<dbReference type="AlphaFoldDB" id="A0A5E4PL28"/>
<dbReference type="Proteomes" id="UP000324194">
    <property type="component" value="Chromosome 2"/>
</dbReference>
<evidence type="ECO:0008006" key="3">
    <source>
        <dbReference type="Google" id="ProtNLM"/>
    </source>
</evidence>
<proteinExistence type="predicted"/>
<organism evidence="1 2">
    <name type="scientific">Aquicella siphonis</name>
    <dbReference type="NCBI Taxonomy" id="254247"/>
    <lineage>
        <taxon>Bacteria</taxon>
        <taxon>Pseudomonadati</taxon>
        <taxon>Pseudomonadota</taxon>
        <taxon>Gammaproteobacteria</taxon>
        <taxon>Legionellales</taxon>
        <taxon>Coxiellaceae</taxon>
        <taxon>Aquicella</taxon>
    </lineage>
</organism>
<dbReference type="Gene3D" id="1.10.287.1700">
    <property type="match status" value="1"/>
</dbReference>
<gene>
    <name evidence="1" type="ORF">AQUSIP_24380</name>
</gene>
<protein>
    <recommendedName>
        <fullName evidence="3">Flagellar FliJ protein</fullName>
    </recommendedName>
</protein>
<sequence>MKNLSQISVVNDALHRQREALMTDLRRINVHIRKKEDSLQKIIAYQNEYTNGTHLSISRSVPVLSKNLDSFTKKMNDIIHAEEMEIGKLMKARGEKLKQIEALDNKLKIMTHFSENIRLEQAIKTENIEQMIMDEMSVNKRSRGDNE</sequence>
<keyword evidence="2" id="KW-1185">Reference proteome</keyword>
<reference evidence="1 2" key="1">
    <citation type="submission" date="2019-08" db="EMBL/GenBank/DDBJ databases">
        <authorList>
            <person name="Guy L."/>
        </authorList>
    </citation>
    <scope>NUCLEOTIDE SEQUENCE [LARGE SCALE GENOMIC DNA]</scope>
    <source>
        <strain evidence="1 2">SGT-108</strain>
    </source>
</reference>
<evidence type="ECO:0000313" key="1">
    <source>
        <dbReference type="EMBL" id="VVC77111.1"/>
    </source>
</evidence>
<dbReference type="InterPro" id="IPR053716">
    <property type="entry name" value="Flag_assembly_chemotaxis_eff"/>
</dbReference>
<dbReference type="RefSeq" id="WP_148340507.1">
    <property type="nucleotide sequence ID" value="NZ_LR699120.1"/>
</dbReference>
<name>A0A5E4PL28_9COXI</name>
<evidence type="ECO:0000313" key="2">
    <source>
        <dbReference type="Proteomes" id="UP000324194"/>
    </source>
</evidence>